<name>A0ABN7Q8R2_9BURK</name>
<dbReference type="NCBIfam" id="TIGR02532">
    <property type="entry name" value="IV_pilin_GFxxxE"/>
    <property type="match status" value="1"/>
</dbReference>
<dbReference type="EMBL" id="CAJPVI010000062">
    <property type="protein sequence ID" value="CAG2159622.1"/>
    <property type="molecule type" value="Genomic_DNA"/>
</dbReference>
<keyword evidence="4" id="KW-1185">Reference proteome</keyword>
<dbReference type="Proteomes" id="UP000672657">
    <property type="component" value="Unassembled WGS sequence"/>
</dbReference>
<keyword evidence="2" id="KW-1133">Transmembrane helix</keyword>
<comment type="caution">
    <text evidence="3">The sequence shown here is derived from an EMBL/GenBank/DDBJ whole genome shotgun (WGS) entry which is preliminary data.</text>
</comment>
<dbReference type="InterPro" id="IPR000983">
    <property type="entry name" value="Bac_GSPG_pilin"/>
</dbReference>
<evidence type="ECO:0008006" key="5">
    <source>
        <dbReference type="Google" id="ProtNLM"/>
    </source>
</evidence>
<dbReference type="Gene3D" id="3.30.700.10">
    <property type="entry name" value="Glycoprotein, Type 4 Pilin"/>
    <property type="match status" value="1"/>
</dbReference>
<dbReference type="Pfam" id="PF16732">
    <property type="entry name" value="ComP_DUS"/>
    <property type="match status" value="1"/>
</dbReference>
<dbReference type="RefSeq" id="WP_280519726.1">
    <property type="nucleotide sequence ID" value="NZ_CAJPVI010000062.1"/>
</dbReference>
<keyword evidence="2" id="KW-0812">Transmembrane</keyword>
<dbReference type="Pfam" id="PF07963">
    <property type="entry name" value="N_methyl"/>
    <property type="match status" value="1"/>
</dbReference>
<organism evidence="3 4">
    <name type="scientific">Cupriavidus numazuensis</name>
    <dbReference type="NCBI Taxonomy" id="221992"/>
    <lineage>
        <taxon>Bacteria</taxon>
        <taxon>Pseudomonadati</taxon>
        <taxon>Pseudomonadota</taxon>
        <taxon>Betaproteobacteria</taxon>
        <taxon>Burkholderiales</taxon>
        <taxon>Burkholderiaceae</taxon>
        <taxon>Cupriavidus</taxon>
    </lineage>
</organism>
<evidence type="ECO:0000313" key="4">
    <source>
        <dbReference type="Proteomes" id="UP000672657"/>
    </source>
</evidence>
<keyword evidence="2" id="KW-0472">Membrane</keyword>
<dbReference type="InterPro" id="IPR045584">
    <property type="entry name" value="Pilin-like"/>
</dbReference>
<evidence type="ECO:0000256" key="2">
    <source>
        <dbReference type="SAM" id="Phobius"/>
    </source>
</evidence>
<accession>A0ABN7Q8R2</accession>
<dbReference type="SUPFAM" id="SSF54523">
    <property type="entry name" value="Pili subunits"/>
    <property type="match status" value="1"/>
</dbReference>
<dbReference type="InterPro" id="IPR012902">
    <property type="entry name" value="N_methyl_site"/>
</dbReference>
<evidence type="ECO:0000313" key="3">
    <source>
        <dbReference type="EMBL" id="CAG2159622.1"/>
    </source>
</evidence>
<dbReference type="PROSITE" id="PS00409">
    <property type="entry name" value="PROKAR_NTER_METHYL"/>
    <property type="match status" value="1"/>
</dbReference>
<proteinExistence type="predicted"/>
<keyword evidence="1" id="KW-0488">Methylation</keyword>
<sequence length="174" mass="18065">MGHRSPAVRHDSRVKLPFRVIGEMGSAGMPCRCARSCGAKPARGFTLIEVMITVAIIGILAAIAIPSYTRYVLRSNRAAAEAFMLEVSGAQERYLLDNRAYASSMAALGYTTVPSSVATNYTVTTAIVAGPPPAYNIVATPIGSQLSGDTSCGTLTLTSAGVKSASGSGSNCWN</sequence>
<feature type="transmembrane region" description="Helical" evidence="2">
    <location>
        <begin position="45"/>
        <end position="68"/>
    </location>
</feature>
<protein>
    <recommendedName>
        <fullName evidence="5">Type IV pilus assembly protein PilE</fullName>
    </recommendedName>
</protein>
<dbReference type="PRINTS" id="PR00813">
    <property type="entry name" value="BCTERIALGSPG"/>
</dbReference>
<gene>
    <name evidence="3" type="ORF">LMG26411_06851</name>
</gene>
<dbReference type="InterPro" id="IPR031982">
    <property type="entry name" value="PilE-like"/>
</dbReference>
<reference evidence="3 4" key="1">
    <citation type="submission" date="2021-03" db="EMBL/GenBank/DDBJ databases">
        <authorList>
            <person name="Peeters C."/>
        </authorList>
    </citation>
    <scope>NUCLEOTIDE SEQUENCE [LARGE SCALE GENOMIC DNA]</scope>
    <source>
        <strain evidence="3 4">LMG 26411</strain>
    </source>
</reference>
<evidence type="ECO:0000256" key="1">
    <source>
        <dbReference type="ARBA" id="ARBA00022481"/>
    </source>
</evidence>